<feature type="domain" description="Serine aminopeptidase S33" evidence="1">
    <location>
        <begin position="35"/>
        <end position="296"/>
    </location>
</feature>
<sequence length="317" mass="34781">MHFTLIKLMYQEITYPSSDKKTTIHAYIWRPHGCVRGAVQIVHGMAEYALRYEQFANFLTARGFVVCAEDHLGHGKSVLSADELGYFDGGDATDKVLADIHALSDIVRAETRNLPYFMLGHSMGSFFCRKYISLYGGELAGAVIMGTGFQPSVATGFGSFAATLVAAFKGWKHRSPFIDKLAFGAYNAKTDKRTPYDWLSDEKKNVDDYIADDLCGATFTCGGFKTLFSIVGQACSAKTIKSTPKNLPIYLVAGDGDPVGGYSKGVKKLYDKFIKAGISDVQMTIYRGARHEILNDFCAPQVMEDISSFALSHISAN</sequence>
<dbReference type="AlphaFoldDB" id="A0A9D1E5Z4"/>
<proteinExistence type="predicted"/>
<keyword evidence="2" id="KW-0378">Hydrolase</keyword>
<comment type="caution">
    <text evidence="2">The sequence shown here is derived from an EMBL/GenBank/DDBJ whole genome shotgun (WGS) entry which is preliminary data.</text>
</comment>
<dbReference type="SUPFAM" id="SSF53474">
    <property type="entry name" value="alpha/beta-Hydrolases"/>
    <property type="match status" value="1"/>
</dbReference>
<dbReference type="Proteomes" id="UP000823913">
    <property type="component" value="Unassembled WGS sequence"/>
</dbReference>
<evidence type="ECO:0000259" key="1">
    <source>
        <dbReference type="Pfam" id="PF12146"/>
    </source>
</evidence>
<dbReference type="Pfam" id="PF12146">
    <property type="entry name" value="Hydrolase_4"/>
    <property type="match status" value="1"/>
</dbReference>
<dbReference type="Gene3D" id="3.40.50.1820">
    <property type="entry name" value="alpha/beta hydrolase"/>
    <property type="match status" value="1"/>
</dbReference>
<organism evidence="2 3">
    <name type="scientific">Candidatus Coproplasma avicola</name>
    <dbReference type="NCBI Taxonomy" id="2840744"/>
    <lineage>
        <taxon>Bacteria</taxon>
        <taxon>Bacillati</taxon>
        <taxon>Bacillota</taxon>
        <taxon>Clostridia</taxon>
        <taxon>Eubacteriales</taxon>
        <taxon>Candidatus Coproplasma</taxon>
    </lineage>
</organism>
<reference evidence="2" key="1">
    <citation type="submission" date="2020-10" db="EMBL/GenBank/DDBJ databases">
        <authorList>
            <person name="Gilroy R."/>
        </authorList>
    </citation>
    <scope>NUCLEOTIDE SEQUENCE</scope>
    <source>
        <strain evidence="2">ChiW16-3235</strain>
    </source>
</reference>
<protein>
    <submittedName>
        <fullName evidence="2">Alpha/beta fold hydrolase</fullName>
    </submittedName>
</protein>
<dbReference type="InterPro" id="IPR022742">
    <property type="entry name" value="Hydrolase_4"/>
</dbReference>
<dbReference type="InterPro" id="IPR029058">
    <property type="entry name" value="AB_hydrolase_fold"/>
</dbReference>
<reference evidence="2" key="2">
    <citation type="journal article" date="2021" name="PeerJ">
        <title>Extensive microbial diversity within the chicken gut microbiome revealed by metagenomics and culture.</title>
        <authorList>
            <person name="Gilroy R."/>
            <person name="Ravi A."/>
            <person name="Getino M."/>
            <person name="Pursley I."/>
            <person name="Horton D.L."/>
            <person name="Alikhan N.F."/>
            <person name="Baker D."/>
            <person name="Gharbi K."/>
            <person name="Hall N."/>
            <person name="Watson M."/>
            <person name="Adriaenssens E.M."/>
            <person name="Foster-Nyarko E."/>
            <person name="Jarju S."/>
            <person name="Secka A."/>
            <person name="Antonio M."/>
            <person name="Oren A."/>
            <person name="Chaudhuri R.R."/>
            <person name="La Ragione R."/>
            <person name="Hildebrand F."/>
            <person name="Pallen M.J."/>
        </authorList>
    </citation>
    <scope>NUCLEOTIDE SEQUENCE</scope>
    <source>
        <strain evidence="2">ChiW16-3235</strain>
    </source>
</reference>
<gene>
    <name evidence="2" type="ORF">IAB94_01745</name>
</gene>
<accession>A0A9D1E5Z4</accession>
<dbReference type="PANTHER" id="PTHR11614">
    <property type="entry name" value="PHOSPHOLIPASE-RELATED"/>
    <property type="match status" value="1"/>
</dbReference>
<dbReference type="GO" id="GO:0016787">
    <property type="term" value="F:hydrolase activity"/>
    <property type="evidence" value="ECO:0007669"/>
    <property type="project" value="UniProtKB-KW"/>
</dbReference>
<name>A0A9D1E5Z4_9FIRM</name>
<dbReference type="EMBL" id="DVHK01000042">
    <property type="protein sequence ID" value="HIR66752.1"/>
    <property type="molecule type" value="Genomic_DNA"/>
</dbReference>
<dbReference type="InterPro" id="IPR051044">
    <property type="entry name" value="MAG_DAG_Lipase"/>
</dbReference>
<evidence type="ECO:0000313" key="2">
    <source>
        <dbReference type="EMBL" id="HIR66752.1"/>
    </source>
</evidence>
<evidence type="ECO:0000313" key="3">
    <source>
        <dbReference type="Proteomes" id="UP000823913"/>
    </source>
</evidence>